<accession>A0A9P8TDG7</accession>
<dbReference type="AlphaFoldDB" id="A0A9P8TDG7"/>
<proteinExistence type="predicted"/>
<comment type="caution">
    <text evidence="1">The sequence shown here is derived from an EMBL/GenBank/DDBJ whole genome shotgun (WGS) entry which is preliminary data.</text>
</comment>
<evidence type="ECO:0000313" key="2">
    <source>
        <dbReference type="Proteomes" id="UP000774326"/>
    </source>
</evidence>
<name>A0A9P8TDG7_WICPI</name>
<gene>
    <name evidence="1" type="ORF">WICPIJ_009614</name>
</gene>
<keyword evidence="2" id="KW-1185">Reference proteome</keyword>
<evidence type="ECO:0000313" key="1">
    <source>
        <dbReference type="EMBL" id="KAH3674271.1"/>
    </source>
</evidence>
<sequence>MKNKVKVDMLRKKLDKDTPTTVGIVMNLTGKIGFLAANSALMKAYSSKTVPMTISLKVRESKGISFPPRLDPNKNKSKKLTKVNEPSQSILCNFPQTSSFEPYPIEFFGRCKSR</sequence>
<dbReference type="EMBL" id="JAEUBG010005542">
    <property type="protein sequence ID" value="KAH3674271.1"/>
    <property type="molecule type" value="Genomic_DNA"/>
</dbReference>
<protein>
    <submittedName>
        <fullName evidence="1">Uncharacterized protein</fullName>
    </submittedName>
</protein>
<organism evidence="1 2">
    <name type="scientific">Wickerhamomyces pijperi</name>
    <name type="common">Yeast</name>
    <name type="synonym">Pichia pijperi</name>
    <dbReference type="NCBI Taxonomy" id="599730"/>
    <lineage>
        <taxon>Eukaryota</taxon>
        <taxon>Fungi</taxon>
        <taxon>Dikarya</taxon>
        <taxon>Ascomycota</taxon>
        <taxon>Saccharomycotina</taxon>
        <taxon>Saccharomycetes</taxon>
        <taxon>Phaffomycetales</taxon>
        <taxon>Wickerhamomycetaceae</taxon>
        <taxon>Wickerhamomyces</taxon>
    </lineage>
</organism>
<reference evidence="1" key="2">
    <citation type="submission" date="2021-01" db="EMBL/GenBank/DDBJ databases">
        <authorList>
            <person name="Schikora-Tamarit M.A."/>
        </authorList>
    </citation>
    <scope>NUCLEOTIDE SEQUENCE</scope>
    <source>
        <strain evidence="1">CBS2887</strain>
    </source>
</reference>
<reference evidence="1" key="1">
    <citation type="journal article" date="2021" name="Open Biol.">
        <title>Shared evolutionary footprints suggest mitochondrial oxidative damage underlies multiple complex I losses in fungi.</title>
        <authorList>
            <person name="Schikora-Tamarit M.A."/>
            <person name="Marcet-Houben M."/>
            <person name="Nosek J."/>
            <person name="Gabaldon T."/>
        </authorList>
    </citation>
    <scope>NUCLEOTIDE SEQUENCE</scope>
    <source>
        <strain evidence="1">CBS2887</strain>
    </source>
</reference>
<dbReference type="Proteomes" id="UP000774326">
    <property type="component" value="Unassembled WGS sequence"/>
</dbReference>